<evidence type="ECO:0000256" key="1">
    <source>
        <dbReference type="SAM" id="MobiDB-lite"/>
    </source>
</evidence>
<feature type="region of interest" description="Disordered" evidence="1">
    <location>
        <begin position="1"/>
        <end position="56"/>
    </location>
</feature>
<dbReference type="EMBL" id="FRXO01000006">
    <property type="protein sequence ID" value="SHO66386.1"/>
    <property type="molecule type" value="Genomic_DNA"/>
</dbReference>
<accession>A0A1M7ZNZ4</accession>
<evidence type="ECO:0000313" key="2">
    <source>
        <dbReference type="EMBL" id="SHO66386.1"/>
    </source>
</evidence>
<sequence length="96" mass="10305">MGSDGFRTPRFGMHPKHGFGDGAGGHLLVHVDREDRVDTRPQRRAEEEEEAEADSLPLSCGSLASVRLCLRERCGGGGIGALQGAIERAFGGFARR</sequence>
<gene>
    <name evidence="2" type="ORF">SAMN02745172_03045</name>
</gene>
<feature type="compositionally biased region" description="Basic and acidic residues" evidence="1">
    <location>
        <begin position="29"/>
        <end position="46"/>
    </location>
</feature>
<proteinExistence type="predicted"/>
<dbReference type="AlphaFoldDB" id="A0A1M7ZNZ4"/>
<protein>
    <submittedName>
        <fullName evidence="2">Uncharacterized protein</fullName>
    </submittedName>
</protein>
<organism evidence="2 3">
    <name type="scientific">Pseudoxanthobacter soli DSM 19599</name>
    <dbReference type="NCBI Taxonomy" id="1123029"/>
    <lineage>
        <taxon>Bacteria</taxon>
        <taxon>Pseudomonadati</taxon>
        <taxon>Pseudomonadota</taxon>
        <taxon>Alphaproteobacteria</taxon>
        <taxon>Hyphomicrobiales</taxon>
        <taxon>Segnochrobactraceae</taxon>
        <taxon>Pseudoxanthobacter</taxon>
    </lineage>
</organism>
<dbReference type="Proteomes" id="UP000186406">
    <property type="component" value="Unassembled WGS sequence"/>
</dbReference>
<name>A0A1M7ZNZ4_9HYPH</name>
<reference evidence="2 3" key="1">
    <citation type="submission" date="2016-12" db="EMBL/GenBank/DDBJ databases">
        <authorList>
            <person name="Song W.-J."/>
            <person name="Kurnit D.M."/>
        </authorList>
    </citation>
    <scope>NUCLEOTIDE SEQUENCE [LARGE SCALE GENOMIC DNA]</scope>
    <source>
        <strain evidence="2 3">DSM 19599</strain>
    </source>
</reference>
<evidence type="ECO:0000313" key="3">
    <source>
        <dbReference type="Proteomes" id="UP000186406"/>
    </source>
</evidence>
<keyword evidence="3" id="KW-1185">Reference proteome</keyword>